<evidence type="ECO:0000313" key="2">
    <source>
        <dbReference type="EMBL" id="TCL42316.1"/>
    </source>
</evidence>
<dbReference type="PANTHER" id="PTHR30461:SF23">
    <property type="entry name" value="DNA RECOMBINASE-RELATED"/>
    <property type="match status" value="1"/>
</dbReference>
<dbReference type="Gene3D" id="3.90.1750.20">
    <property type="entry name" value="Putative Large Serine Recombinase, Chain B, Domain 2"/>
    <property type="match status" value="1"/>
</dbReference>
<dbReference type="Gene3D" id="3.40.50.1390">
    <property type="entry name" value="Resolvase, N-terminal catalytic domain"/>
    <property type="match status" value="1"/>
</dbReference>
<dbReference type="CDD" id="cd00338">
    <property type="entry name" value="Ser_Recombinase"/>
    <property type="match status" value="1"/>
</dbReference>
<evidence type="ECO:0000259" key="1">
    <source>
        <dbReference type="PROSITE" id="PS51736"/>
    </source>
</evidence>
<name>A0A9X8UIM6_9FIRM</name>
<dbReference type="InterPro" id="IPR050639">
    <property type="entry name" value="SSR_resolvase"/>
</dbReference>
<dbReference type="EMBL" id="SLUK01000011">
    <property type="protein sequence ID" value="TCL42316.1"/>
    <property type="molecule type" value="Genomic_DNA"/>
</dbReference>
<accession>A0A9X8UIM6</accession>
<gene>
    <name evidence="2" type="ORF">EDD78_11182</name>
</gene>
<dbReference type="PROSITE" id="PS51736">
    <property type="entry name" value="RECOMBINASES_3"/>
    <property type="match status" value="1"/>
</dbReference>
<dbReference type="InterPro" id="IPR006119">
    <property type="entry name" value="Resolv_N"/>
</dbReference>
<evidence type="ECO:0000313" key="3">
    <source>
        <dbReference type="Proteomes" id="UP000294682"/>
    </source>
</evidence>
<keyword evidence="3" id="KW-1185">Reference proteome</keyword>
<proteinExistence type="predicted"/>
<protein>
    <submittedName>
        <fullName evidence="2">DNA invertase Pin-like site-specific DNA recombinase</fullName>
    </submittedName>
</protein>
<dbReference type="RefSeq" id="WP_350308588.1">
    <property type="nucleotide sequence ID" value="NZ_SLUK01000011.1"/>
</dbReference>
<comment type="caution">
    <text evidence="2">The sequence shown here is derived from an EMBL/GenBank/DDBJ whole genome shotgun (WGS) entry which is preliminary data.</text>
</comment>
<dbReference type="AlphaFoldDB" id="A0A9X8UIM6"/>
<feature type="domain" description="Resolvase/invertase-type recombinase catalytic" evidence="1">
    <location>
        <begin position="12"/>
        <end position="160"/>
    </location>
</feature>
<dbReference type="GO" id="GO:0000150">
    <property type="term" value="F:DNA strand exchange activity"/>
    <property type="evidence" value="ECO:0007669"/>
    <property type="project" value="InterPro"/>
</dbReference>
<dbReference type="InterPro" id="IPR036162">
    <property type="entry name" value="Resolvase-like_N_sf"/>
</dbReference>
<dbReference type="InterPro" id="IPR038109">
    <property type="entry name" value="DNA_bind_recomb_sf"/>
</dbReference>
<reference evidence="2 3" key="1">
    <citation type="submission" date="2019-03" db="EMBL/GenBank/DDBJ databases">
        <title>Genomic Encyclopedia of Type Strains, Phase IV (KMG-IV): sequencing the most valuable type-strain genomes for metagenomic binning, comparative biology and taxonomic classification.</title>
        <authorList>
            <person name="Goeker M."/>
        </authorList>
    </citation>
    <scope>NUCLEOTIDE SEQUENCE [LARGE SCALE GENOMIC DNA]</scope>
    <source>
        <strain evidence="2 3">DSM 100433</strain>
    </source>
</reference>
<sequence>MSAFKKNVKKQRVAAYCRVSTDRDDQANSLESQKRYFTQYIESNLLWELSEIYVDEGITGTSTKKRAAFNCMIADAQNHCFELIVTKEISRFACNTLDSIFYTRKLKELGIGVIFLNDGVNTLVPDAELRLTILFSIAQEESRKTSERVKWGQKRRMEQGVVFGRDLLGYDVQGGKLLINESAAEIVRSALQLDEKNHAAKKMRRGCCAWRKSGRNYWSFT</sequence>
<dbReference type="SMART" id="SM00857">
    <property type="entry name" value="Resolvase"/>
    <property type="match status" value="1"/>
</dbReference>
<dbReference type="Pfam" id="PF00239">
    <property type="entry name" value="Resolvase"/>
    <property type="match status" value="1"/>
</dbReference>
<dbReference type="PANTHER" id="PTHR30461">
    <property type="entry name" value="DNA-INVERTASE FROM LAMBDOID PROPHAGE"/>
    <property type="match status" value="1"/>
</dbReference>
<dbReference type="Proteomes" id="UP000294682">
    <property type="component" value="Unassembled WGS sequence"/>
</dbReference>
<organism evidence="2 3">
    <name type="scientific">Harryflintia acetispora</name>
    <dbReference type="NCBI Taxonomy" id="1849041"/>
    <lineage>
        <taxon>Bacteria</taxon>
        <taxon>Bacillati</taxon>
        <taxon>Bacillota</taxon>
        <taxon>Clostridia</taxon>
        <taxon>Eubacteriales</taxon>
        <taxon>Oscillospiraceae</taxon>
        <taxon>Harryflintia</taxon>
    </lineage>
</organism>
<dbReference type="SUPFAM" id="SSF53041">
    <property type="entry name" value="Resolvase-like"/>
    <property type="match status" value="1"/>
</dbReference>
<dbReference type="GO" id="GO:0003677">
    <property type="term" value="F:DNA binding"/>
    <property type="evidence" value="ECO:0007669"/>
    <property type="project" value="InterPro"/>
</dbReference>